<evidence type="ECO:0000256" key="2">
    <source>
        <dbReference type="ARBA" id="ARBA00023008"/>
    </source>
</evidence>
<dbReference type="Proteomes" id="UP000472372">
    <property type="component" value="Chromosome 2"/>
</dbReference>
<dbReference type="Gene3D" id="2.60.40.420">
    <property type="entry name" value="Cupredoxins - blue copper proteins"/>
    <property type="match status" value="1"/>
</dbReference>
<dbReference type="Pfam" id="PF07732">
    <property type="entry name" value="Cu-oxidase_3"/>
    <property type="match status" value="1"/>
</dbReference>
<reference evidence="3" key="1">
    <citation type="submission" date="2021-02" db="EMBL/GenBank/DDBJ databases">
        <authorList>
            <person name="Syme A R."/>
            <person name="Syme A R."/>
            <person name="Moolhuijzen P."/>
        </authorList>
    </citation>
    <scope>NUCLEOTIDE SEQUENCE</scope>
    <source>
        <strain evidence="3">W1-1</strain>
    </source>
</reference>
<comment type="similarity">
    <text evidence="1">Belongs to the multicopper oxidase family.</text>
</comment>
<dbReference type="PANTHER" id="PTHR11709">
    <property type="entry name" value="MULTI-COPPER OXIDASE"/>
    <property type="match status" value="1"/>
</dbReference>
<evidence type="ECO:0000313" key="4">
    <source>
        <dbReference type="Proteomes" id="UP000472372"/>
    </source>
</evidence>
<dbReference type="EMBL" id="HG992978">
    <property type="protein sequence ID" value="CAE7010114.1"/>
    <property type="molecule type" value="Genomic_DNA"/>
</dbReference>
<keyword evidence="2" id="KW-0186">Copper</keyword>
<organism evidence="3 4">
    <name type="scientific">Pyrenophora teres f. teres</name>
    <dbReference type="NCBI Taxonomy" id="97479"/>
    <lineage>
        <taxon>Eukaryota</taxon>
        <taxon>Fungi</taxon>
        <taxon>Dikarya</taxon>
        <taxon>Ascomycota</taxon>
        <taxon>Pezizomycotina</taxon>
        <taxon>Dothideomycetes</taxon>
        <taxon>Pleosporomycetidae</taxon>
        <taxon>Pleosporales</taxon>
        <taxon>Pleosporineae</taxon>
        <taxon>Pleosporaceae</taxon>
        <taxon>Pyrenophora</taxon>
    </lineage>
</organism>
<dbReference type="AlphaFoldDB" id="A0A6S6VG33"/>
<gene>
    <name evidence="3" type="ORF">PTTW11_01957</name>
</gene>
<name>A0A6S6VG33_9PLEO</name>
<dbReference type="InterPro" id="IPR011707">
    <property type="entry name" value="Cu-oxidase-like_N"/>
</dbReference>
<dbReference type="InterPro" id="IPR045087">
    <property type="entry name" value="Cu-oxidase_fam"/>
</dbReference>
<accession>A0A6S6VG33</accession>
<dbReference type="GO" id="GO:0005507">
    <property type="term" value="F:copper ion binding"/>
    <property type="evidence" value="ECO:0007669"/>
    <property type="project" value="InterPro"/>
</dbReference>
<proteinExistence type="inferred from homology"/>
<dbReference type="CDD" id="cd13857">
    <property type="entry name" value="CuRO_1_Diphenol_Ox"/>
    <property type="match status" value="1"/>
</dbReference>
<evidence type="ECO:0000256" key="1">
    <source>
        <dbReference type="ARBA" id="ARBA00010609"/>
    </source>
</evidence>
<sequence length="286" mass="31961">MTLTDRDESFDLEDMSDQRQQEMEEVGLLYATDNDTPSISSNLSEHRENCHHPKSPWPSTPKKIISTLLIFFTLIFVIFIPPRIYHPLPPGKLRPETDYILTPTWSTTAPPTTRTYTFHIAQHELSPDGVPRPMLLINSTFPGPLLELNTNDVLSVRVINASPSATSIHWHGIFQNGSNWMDGTTGVMNCPIAPGQEFTYRFNVSGQTGTSWYHSHVGMQGSDGLVGPLIIHARSKEGEDGLQKVPYKQDRVLLVSDHYYTPSPSLMHMYLSPGAENAEPVPPPPC</sequence>
<dbReference type="InterPro" id="IPR008972">
    <property type="entry name" value="Cupredoxin"/>
</dbReference>
<dbReference type="PANTHER" id="PTHR11709:SF414">
    <property type="entry name" value="ADR239WP"/>
    <property type="match status" value="1"/>
</dbReference>
<dbReference type="GO" id="GO:0016491">
    <property type="term" value="F:oxidoreductase activity"/>
    <property type="evidence" value="ECO:0007669"/>
    <property type="project" value="TreeGrafter"/>
</dbReference>
<evidence type="ECO:0000313" key="3">
    <source>
        <dbReference type="EMBL" id="CAE7010114.1"/>
    </source>
</evidence>
<protein>
    <submittedName>
        <fullName evidence="3">Multicopper oxidase</fullName>
    </submittedName>
</protein>
<dbReference type="SUPFAM" id="SSF49503">
    <property type="entry name" value="Cupredoxins"/>
    <property type="match status" value="1"/>
</dbReference>